<organism evidence="1 2">
    <name type="scientific">Discina gigas</name>
    <dbReference type="NCBI Taxonomy" id="1032678"/>
    <lineage>
        <taxon>Eukaryota</taxon>
        <taxon>Fungi</taxon>
        <taxon>Dikarya</taxon>
        <taxon>Ascomycota</taxon>
        <taxon>Pezizomycotina</taxon>
        <taxon>Pezizomycetes</taxon>
        <taxon>Pezizales</taxon>
        <taxon>Discinaceae</taxon>
        <taxon>Discina</taxon>
    </lineage>
</organism>
<sequence length="171" mass="19560">YSDEPLELRIGPYTTSVTPRGFLVLVDYAPFVAYTDPEYRLEMRRCRRHPRCDVSSDIDPGDIAILLAMTQAQQVNFPRRKSFKAFLIHPEEGGMSLVVLMADVTEHYLEGLRDLDRPFAASLEVRRAVVSLKDGFEKLLEVIKWIVESAPKIRKASKAGKTKMKCFKRNL</sequence>
<protein>
    <submittedName>
        <fullName evidence="1">Uncharacterized protein</fullName>
    </submittedName>
</protein>
<comment type="caution">
    <text evidence="1">The sequence shown here is derived from an EMBL/GenBank/DDBJ whole genome shotgun (WGS) entry which is preliminary data.</text>
</comment>
<name>A0ABR3GX29_9PEZI</name>
<evidence type="ECO:0000313" key="2">
    <source>
        <dbReference type="Proteomes" id="UP001447188"/>
    </source>
</evidence>
<reference evidence="1 2" key="1">
    <citation type="submission" date="2024-02" db="EMBL/GenBank/DDBJ databases">
        <title>Discinaceae phylogenomics.</title>
        <authorList>
            <person name="Dirks A.C."/>
            <person name="James T.Y."/>
        </authorList>
    </citation>
    <scope>NUCLEOTIDE SEQUENCE [LARGE SCALE GENOMIC DNA]</scope>
    <source>
        <strain evidence="1 2">ACD0624</strain>
    </source>
</reference>
<dbReference type="EMBL" id="JBBBZM010000004">
    <property type="protein sequence ID" value="KAL0640345.1"/>
    <property type="molecule type" value="Genomic_DNA"/>
</dbReference>
<keyword evidence="2" id="KW-1185">Reference proteome</keyword>
<dbReference type="Proteomes" id="UP001447188">
    <property type="component" value="Unassembled WGS sequence"/>
</dbReference>
<proteinExistence type="predicted"/>
<evidence type="ECO:0000313" key="1">
    <source>
        <dbReference type="EMBL" id="KAL0640345.1"/>
    </source>
</evidence>
<gene>
    <name evidence="1" type="ORF">Q9L58_000626</name>
</gene>
<accession>A0ABR3GX29</accession>
<feature type="non-terminal residue" evidence="1">
    <location>
        <position position="1"/>
    </location>
</feature>